<feature type="transmembrane region" description="Helical" evidence="9">
    <location>
        <begin position="319"/>
        <end position="343"/>
    </location>
</feature>
<feature type="transmembrane region" description="Helical" evidence="9">
    <location>
        <begin position="164"/>
        <end position="182"/>
    </location>
</feature>
<feature type="transmembrane region" description="Helical" evidence="9">
    <location>
        <begin position="363"/>
        <end position="386"/>
    </location>
</feature>
<keyword evidence="4 9" id="KW-1003">Cell membrane</keyword>
<gene>
    <name evidence="10" type="ORF">HMPREF3229_01484</name>
</gene>
<dbReference type="PRINTS" id="PR00175">
    <property type="entry name" value="NAALASMPORT"/>
</dbReference>
<sequence length="489" mass="52327">MGTIIQTIHDIGNLLGQKMYADAFSMTTGLLSDTIYTYLLIPLLLGIGIFYTFKIKGGQITNIGHAIKLISKPAEDKNSISPFKAFTISAASHIGTGNIVGVAAAVSIGGPGAVFWMWVTALIGGASSFVENTLGQVFKERNPDGTFKGGPAFYMEKALGKPKLAALFSVVIAVVYGINFNAMQANTIAAGFNSSFGLDKKIVAFVLIILAGLIIFGGLRRIADVTSLLVPFMAIIYMAVVLFIVIKNIALIPHMFGLIFEGAFSLKAGFGGLFGTAILNGIRRGLFSNEAGMGAVPNASAVADVSHPAKQGLIQALGVYLDTILVCSATAFVVILSGEGIYASDLKGLEITQAALANEVGSWSNYFLTFCVLMFAFSSIVGNYYYGENNILKLNFGKNALNIYRVIVLIAVILGCVGDFSIVWNTGDVFMGIMAVINLVVLIFLGKISVGVYNDYMKQLKEGKDPVFNPEDVKELKPYLDKITAWNKR</sequence>
<dbReference type="RefSeq" id="WP_005955087.1">
    <property type="nucleotide sequence ID" value="NZ_CABJAL010000001.1"/>
</dbReference>
<feature type="transmembrane region" description="Helical" evidence="9">
    <location>
        <begin position="406"/>
        <end position="424"/>
    </location>
</feature>
<evidence type="ECO:0000256" key="5">
    <source>
        <dbReference type="ARBA" id="ARBA00022692"/>
    </source>
</evidence>
<evidence type="ECO:0000256" key="8">
    <source>
        <dbReference type="ARBA" id="ARBA00023136"/>
    </source>
</evidence>
<comment type="subcellular location">
    <subcellularLocation>
        <location evidence="1 9">Cell membrane</location>
        <topology evidence="1 9">Multi-pass membrane protein</topology>
    </subcellularLocation>
</comment>
<feature type="transmembrane region" description="Helical" evidence="9">
    <location>
        <begin position="35"/>
        <end position="53"/>
    </location>
</feature>
<dbReference type="PANTHER" id="PTHR30330:SF1">
    <property type="entry name" value="AMINO-ACID CARRIER PROTEIN ALST"/>
    <property type="match status" value="1"/>
</dbReference>
<evidence type="ECO:0000313" key="11">
    <source>
        <dbReference type="Proteomes" id="UP000070174"/>
    </source>
</evidence>
<feature type="transmembrane region" description="Helical" evidence="9">
    <location>
        <begin position="430"/>
        <end position="453"/>
    </location>
</feature>
<dbReference type="InterPro" id="IPR001463">
    <property type="entry name" value="Na/Ala_symport"/>
</dbReference>
<keyword evidence="5 9" id="KW-0812">Transmembrane</keyword>
<organism evidence="10">
    <name type="scientific">Peptoniphilus harei</name>
    <dbReference type="NCBI Taxonomy" id="54005"/>
    <lineage>
        <taxon>Bacteria</taxon>
        <taxon>Bacillati</taxon>
        <taxon>Bacillota</taxon>
        <taxon>Tissierellia</taxon>
        <taxon>Tissierellales</taxon>
        <taxon>Peptoniphilaceae</taxon>
        <taxon>Peptoniphilus</taxon>
    </lineage>
</organism>
<dbReference type="PATRIC" id="fig|54005.3.peg.1449"/>
<dbReference type="Pfam" id="PF01235">
    <property type="entry name" value="Na_Ala_symp"/>
    <property type="match status" value="1"/>
</dbReference>
<dbReference type="AlphaFoldDB" id="A0A133PKE0"/>
<keyword evidence="6 9" id="KW-0769">Symport</keyword>
<proteinExistence type="inferred from homology"/>
<evidence type="ECO:0000256" key="4">
    <source>
        <dbReference type="ARBA" id="ARBA00022475"/>
    </source>
</evidence>
<protein>
    <submittedName>
        <fullName evidence="10">Amino acid carrier protein</fullName>
    </submittedName>
</protein>
<feature type="transmembrane region" description="Helical" evidence="9">
    <location>
        <begin position="226"/>
        <end position="246"/>
    </location>
</feature>
<dbReference type="NCBIfam" id="TIGR00835">
    <property type="entry name" value="agcS"/>
    <property type="match status" value="1"/>
</dbReference>
<keyword evidence="8 9" id="KW-0472">Membrane</keyword>
<dbReference type="PANTHER" id="PTHR30330">
    <property type="entry name" value="AGSS FAMILY TRANSPORTER, SODIUM-ALANINE"/>
    <property type="match status" value="1"/>
</dbReference>
<evidence type="ECO:0000256" key="9">
    <source>
        <dbReference type="RuleBase" id="RU363064"/>
    </source>
</evidence>
<comment type="similarity">
    <text evidence="2 9">Belongs to the alanine or glycine:cation symporter (AGCS) (TC 2.A.25) family.</text>
</comment>
<dbReference type="EMBL" id="LRQE01000038">
    <property type="protein sequence ID" value="KXA29012.1"/>
    <property type="molecule type" value="Genomic_DNA"/>
</dbReference>
<evidence type="ECO:0000256" key="6">
    <source>
        <dbReference type="ARBA" id="ARBA00022847"/>
    </source>
</evidence>
<comment type="caution">
    <text evidence="10">The sequence shown here is derived from an EMBL/GenBank/DDBJ whole genome shotgun (WGS) entry which is preliminary data.</text>
</comment>
<dbReference type="Proteomes" id="UP000070174">
    <property type="component" value="Unassembled WGS sequence"/>
</dbReference>
<keyword evidence="7 9" id="KW-1133">Transmembrane helix</keyword>
<dbReference type="GO" id="GO:0005886">
    <property type="term" value="C:plasma membrane"/>
    <property type="evidence" value="ECO:0007669"/>
    <property type="project" value="UniProtKB-SubCell"/>
</dbReference>
<evidence type="ECO:0000256" key="2">
    <source>
        <dbReference type="ARBA" id="ARBA00009261"/>
    </source>
</evidence>
<evidence type="ECO:0000256" key="3">
    <source>
        <dbReference type="ARBA" id="ARBA00022448"/>
    </source>
</evidence>
<dbReference type="PROSITE" id="PS00873">
    <property type="entry name" value="NA_ALANINE_SYMP"/>
    <property type="match status" value="1"/>
</dbReference>
<accession>A0A133PKE0</accession>
<dbReference type="FunFam" id="1.20.1740.10:FF:000004">
    <property type="entry name" value="Sodium:alanine symporter family protein"/>
    <property type="match status" value="1"/>
</dbReference>
<feature type="transmembrane region" description="Helical" evidence="9">
    <location>
        <begin position="202"/>
        <end position="219"/>
    </location>
</feature>
<evidence type="ECO:0000313" key="10">
    <source>
        <dbReference type="EMBL" id="KXA29012.1"/>
    </source>
</evidence>
<evidence type="ECO:0000256" key="1">
    <source>
        <dbReference type="ARBA" id="ARBA00004651"/>
    </source>
</evidence>
<dbReference type="Gene3D" id="1.20.1740.10">
    <property type="entry name" value="Amino acid/polyamine transporter I"/>
    <property type="match status" value="1"/>
</dbReference>
<name>A0A133PKE0_9FIRM</name>
<keyword evidence="3 9" id="KW-0813">Transport</keyword>
<evidence type="ECO:0000256" key="7">
    <source>
        <dbReference type="ARBA" id="ARBA00022989"/>
    </source>
</evidence>
<dbReference type="GO" id="GO:0005283">
    <property type="term" value="F:amino acid:sodium symporter activity"/>
    <property type="evidence" value="ECO:0007669"/>
    <property type="project" value="InterPro"/>
</dbReference>
<reference evidence="10 11" key="1">
    <citation type="submission" date="2016-01" db="EMBL/GenBank/DDBJ databases">
        <authorList>
            <person name="Oliw E.H."/>
        </authorList>
    </citation>
    <scope>NUCLEOTIDE SEQUENCE [LARGE SCALE GENOMIC DNA]</scope>
    <source>
        <strain evidence="10 11">CMW7756A</strain>
    </source>
</reference>